<dbReference type="EMBL" id="BQKI01000076">
    <property type="protein sequence ID" value="GJN23846.1"/>
    <property type="molecule type" value="Genomic_DNA"/>
</dbReference>
<dbReference type="InterPro" id="IPR051359">
    <property type="entry name" value="CaCA_antiporter"/>
</dbReference>
<keyword evidence="8" id="KW-0406">Ion transport</keyword>
<dbReference type="InterPro" id="IPR004837">
    <property type="entry name" value="NaCa_Exmemb"/>
</dbReference>
<comment type="subcellular location">
    <subcellularLocation>
        <location evidence="1">Membrane</location>
        <topology evidence="1">Multi-pass membrane protein</topology>
    </subcellularLocation>
</comment>
<reference evidence="14" key="1">
    <citation type="journal article" date="2018" name="DNA Res.">
        <title>Multiple hybrid de novo genome assembly of finger millet, an orphan allotetraploid crop.</title>
        <authorList>
            <person name="Hatakeyama M."/>
            <person name="Aluri S."/>
            <person name="Balachadran M.T."/>
            <person name="Sivarajan S.R."/>
            <person name="Patrignani A."/>
            <person name="Gruter S."/>
            <person name="Poveda L."/>
            <person name="Shimizu-Inatsugi R."/>
            <person name="Baeten J."/>
            <person name="Francoijs K.J."/>
            <person name="Nataraja K.N."/>
            <person name="Reddy Y.A.N."/>
            <person name="Phadnis S."/>
            <person name="Ravikumar R.L."/>
            <person name="Schlapbach R."/>
            <person name="Sreeman S.M."/>
            <person name="Shimizu K.K."/>
        </authorList>
    </citation>
    <scope>NUCLEOTIDE SEQUENCE</scope>
</reference>
<evidence type="ECO:0000256" key="10">
    <source>
        <dbReference type="SAM" id="MobiDB-lite"/>
    </source>
</evidence>
<keyword evidence="5 11" id="KW-1133">Transmembrane helix</keyword>
<feature type="chain" id="PRO_5043752896" description="Sodium/calcium exchanger membrane region domain-containing protein" evidence="12">
    <location>
        <begin position="36"/>
        <end position="317"/>
    </location>
</feature>
<evidence type="ECO:0000256" key="7">
    <source>
        <dbReference type="ARBA" id="ARBA00023136"/>
    </source>
</evidence>
<feature type="signal peptide" evidence="12">
    <location>
        <begin position="1"/>
        <end position="35"/>
    </location>
</feature>
<proteinExistence type="inferred from homology"/>
<evidence type="ECO:0000256" key="1">
    <source>
        <dbReference type="ARBA" id="ARBA00004141"/>
    </source>
</evidence>
<dbReference type="GO" id="GO:0015297">
    <property type="term" value="F:antiporter activity"/>
    <property type="evidence" value="ECO:0007669"/>
    <property type="project" value="UniProtKB-KW"/>
</dbReference>
<feature type="domain" description="Sodium/calcium exchanger membrane region" evidence="13">
    <location>
        <begin position="122"/>
        <end position="215"/>
    </location>
</feature>
<keyword evidence="8" id="KW-0739">Sodium transport</keyword>
<evidence type="ECO:0000256" key="5">
    <source>
        <dbReference type="ARBA" id="ARBA00022989"/>
    </source>
</evidence>
<evidence type="ECO:0000259" key="13">
    <source>
        <dbReference type="Pfam" id="PF01699"/>
    </source>
</evidence>
<dbReference type="GO" id="GO:0006814">
    <property type="term" value="P:sodium ion transport"/>
    <property type="evidence" value="ECO:0007669"/>
    <property type="project" value="UniProtKB-KW"/>
</dbReference>
<dbReference type="GO" id="GO:0008324">
    <property type="term" value="F:monoatomic cation transmembrane transporter activity"/>
    <property type="evidence" value="ECO:0007669"/>
    <property type="project" value="TreeGrafter"/>
</dbReference>
<protein>
    <recommendedName>
        <fullName evidence="13">Sodium/calcium exchanger membrane region domain-containing protein</fullName>
    </recommendedName>
</protein>
<evidence type="ECO:0000256" key="9">
    <source>
        <dbReference type="ARBA" id="ARBA00038187"/>
    </source>
</evidence>
<dbReference type="Proteomes" id="UP001054889">
    <property type="component" value="Unassembled WGS sequence"/>
</dbReference>
<dbReference type="GO" id="GO:0016020">
    <property type="term" value="C:membrane"/>
    <property type="evidence" value="ECO:0007669"/>
    <property type="project" value="UniProtKB-SubCell"/>
</dbReference>
<keyword evidence="4 11" id="KW-0812">Transmembrane</keyword>
<dbReference type="Gene3D" id="1.20.1420.30">
    <property type="entry name" value="NCX, central ion-binding region"/>
    <property type="match status" value="1"/>
</dbReference>
<keyword evidence="7 11" id="KW-0472">Membrane</keyword>
<dbReference type="PANTHER" id="PTHR12266:SF13">
    <property type="entry name" value="PUTATIVE, EXPRESSED-RELATED"/>
    <property type="match status" value="1"/>
</dbReference>
<evidence type="ECO:0000313" key="14">
    <source>
        <dbReference type="EMBL" id="GJN23846.1"/>
    </source>
</evidence>
<evidence type="ECO:0000256" key="2">
    <source>
        <dbReference type="ARBA" id="ARBA00022448"/>
    </source>
</evidence>
<comment type="caution">
    <text evidence="14">The sequence shown here is derived from an EMBL/GenBank/DDBJ whole genome shotgun (WGS) entry which is preliminary data.</text>
</comment>
<keyword evidence="3" id="KW-0050">Antiport</keyword>
<comment type="similarity">
    <text evidence="9">Belongs to the Ca(2+):cation antiporter (CaCA) (TC 2.A.19) family. Cation/calcium exchanger (CCX) subfamily.</text>
</comment>
<keyword evidence="15" id="KW-1185">Reference proteome</keyword>
<organism evidence="14 15">
    <name type="scientific">Eleusine coracana subsp. coracana</name>
    <dbReference type="NCBI Taxonomy" id="191504"/>
    <lineage>
        <taxon>Eukaryota</taxon>
        <taxon>Viridiplantae</taxon>
        <taxon>Streptophyta</taxon>
        <taxon>Embryophyta</taxon>
        <taxon>Tracheophyta</taxon>
        <taxon>Spermatophyta</taxon>
        <taxon>Magnoliopsida</taxon>
        <taxon>Liliopsida</taxon>
        <taxon>Poales</taxon>
        <taxon>Poaceae</taxon>
        <taxon>PACMAD clade</taxon>
        <taxon>Chloridoideae</taxon>
        <taxon>Cynodonteae</taxon>
        <taxon>Eleusininae</taxon>
        <taxon>Eleusine</taxon>
    </lineage>
</organism>
<evidence type="ECO:0000256" key="12">
    <source>
        <dbReference type="SAM" id="SignalP"/>
    </source>
</evidence>
<dbReference type="InterPro" id="IPR044880">
    <property type="entry name" value="NCX_ion-bd_dom_sf"/>
</dbReference>
<evidence type="ECO:0000256" key="3">
    <source>
        <dbReference type="ARBA" id="ARBA00022449"/>
    </source>
</evidence>
<dbReference type="AlphaFoldDB" id="A0AAV5EMR7"/>
<name>A0AAV5EMR7_ELECO</name>
<evidence type="ECO:0000313" key="15">
    <source>
        <dbReference type="Proteomes" id="UP001054889"/>
    </source>
</evidence>
<sequence>MALPRGRASRSAAAPFPSACFLLFLLLTASSSLLSGPTSDADDEPPFSILRRGASASSSSGKEEQEQVGSCEALQSIAGGEARCRYLRSHARCSPSGYIDYLRLFYCGFAGFPAAVGLAALALWLAVLFYLLGDTASEYFCASLEGLSAALRLPPAVAGVTLLSLGNGAPDVFATVVSFAPSPSTAGGSGAVGLSSALGGALFVSTVVAGTVALSVAGRRGGGGGVVVEWRGFVRDLCVPPPRPLLPPRRRAPQRRRHRLGRRLLRLHLRCLRGRRMDIPLLRRGTQQATLRPAPPPPRRRRTHPAVPLQDDHHNSR</sequence>
<dbReference type="PANTHER" id="PTHR12266">
    <property type="entry name" value="NA+/CA2+ K+ INDEPENDENT EXCHANGER"/>
    <property type="match status" value="1"/>
</dbReference>
<evidence type="ECO:0000256" key="6">
    <source>
        <dbReference type="ARBA" id="ARBA00023053"/>
    </source>
</evidence>
<dbReference type="Pfam" id="PF01699">
    <property type="entry name" value="Na_Ca_ex"/>
    <property type="match status" value="1"/>
</dbReference>
<keyword evidence="2" id="KW-0813">Transport</keyword>
<evidence type="ECO:0000256" key="4">
    <source>
        <dbReference type="ARBA" id="ARBA00022692"/>
    </source>
</evidence>
<accession>A0AAV5EMR7</accession>
<evidence type="ECO:0000256" key="11">
    <source>
        <dbReference type="SAM" id="Phobius"/>
    </source>
</evidence>
<feature type="region of interest" description="Disordered" evidence="10">
    <location>
        <begin position="282"/>
        <end position="317"/>
    </location>
</feature>
<reference evidence="14" key="2">
    <citation type="submission" date="2021-12" db="EMBL/GenBank/DDBJ databases">
        <title>Resequencing data analysis of finger millet.</title>
        <authorList>
            <person name="Hatakeyama M."/>
            <person name="Aluri S."/>
            <person name="Balachadran M.T."/>
            <person name="Sivarajan S.R."/>
            <person name="Poveda L."/>
            <person name="Shimizu-Inatsugi R."/>
            <person name="Schlapbach R."/>
            <person name="Sreeman S.M."/>
            <person name="Shimizu K.K."/>
        </authorList>
    </citation>
    <scope>NUCLEOTIDE SEQUENCE</scope>
</reference>
<evidence type="ECO:0000256" key="8">
    <source>
        <dbReference type="ARBA" id="ARBA00023201"/>
    </source>
</evidence>
<keyword evidence="6" id="KW-0915">Sodium</keyword>
<gene>
    <name evidence="14" type="primary">gb11534</name>
    <name evidence="14" type="ORF">PR202_gb11534</name>
</gene>
<keyword evidence="12" id="KW-0732">Signal</keyword>
<feature type="transmembrane region" description="Helical" evidence="11">
    <location>
        <begin position="110"/>
        <end position="132"/>
    </location>
</feature>